<dbReference type="PATRIC" id="fig|324602.8.peg.1941"/>
<proteinExistence type="predicted"/>
<gene>
    <name evidence="1" type="ordered locus">Caur_1701</name>
</gene>
<dbReference type="EnsemblBacteria" id="ABY34918">
    <property type="protein sequence ID" value="ABY34918"/>
    <property type="gene ID" value="Caur_1701"/>
</dbReference>
<dbReference type="RefSeq" id="WP_012257572.1">
    <property type="nucleotide sequence ID" value="NC_010175.1"/>
</dbReference>
<accession>A9WCC7</accession>
<dbReference type="EMBL" id="CP000909">
    <property type="protein sequence ID" value="ABY34918.1"/>
    <property type="molecule type" value="Genomic_DNA"/>
</dbReference>
<dbReference type="STRING" id="324602.Caur_1701"/>
<dbReference type="AlphaFoldDB" id="A9WCC7"/>
<name>A9WCC7_CHLAA</name>
<dbReference type="HOGENOM" id="CLU_216918_0_0_0"/>
<protein>
    <submittedName>
        <fullName evidence="1">Uncharacterized protein</fullName>
    </submittedName>
</protein>
<dbReference type="KEGG" id="cau:Caur_1701"/>
<evidence type="ECO:0000313" key="1">
    <source>
        <dbReference type="EMBL" id="ABY34918.1"/>
    </source>
</evidence>
<sequence>MTEEELRRKLVHGLLSLVLSLAAAWLATYLTNKLLGEPPKSESQTV</sequence>
<reference evidence="2" key="1">
    <citation type="journal article" date="2011" name="BMC Genomics">
        <title>Complete genome sequence of the filamentous anoxygenic phototrophic bacterium Chloroflexus aurantiacus.</title>
        <authorList>
            <person name="Tang K.H."/>
            <person name="Barry K."/>
            <person name="Chertkov O."/>
            <person name="Dalin E."/>
            <person name="Han C.S."/>
            <person name="Hauser L.J."/>
            <person name="Honchak B.M."/>
            <person name="Karbach L.E."/>
            <person name="Land M.L."/>
            <person name="Lapidus A."/>
            <person name="Larimer F.W."/>
            <person name="Mikhailova N."/>
            <person name="Pitluck S."/>
            <person name="Pierson B.K."/>
            <person name="Blankenship R.E."/>
        </authorList>
    </citation>
    <scope>NUCLEOTIDE SEQUENCE [LARGE SCALE GENOMIC DNA]</scope>
    <source>
        <strain evidence="2">ATCC 29366 / DSM 635 / J-10-fl</strain>
    </source>
</reference>
<organism evidence="1 2">
    <name type="scientific">Chloroflexus aurantiacus (strain ATCC 29366 / DSM 635 / J-10-fl)</name>
    <dbReference type="NCBI Taxonomy" id="324602"/>
    <lineage>
        <taxon>Bacteria</taxon>
        <taxon>Bacillati</taxon>
        <taxon>Chloroflexota</taxon>
        <taxon>Chloroflexia</taxon>
        <taxon>Chloroflexales</taxon>
        <taxon>Chloroflexineae</taxon>
        <taxon>Chloroflexaceae</taxon>
        <taxon>Chloroflexus</taxon>
    </lineage>
</organism>
<evidence type="ECO:0000313" key="2">
    <source>
        <dbReference type="Proteomes" id="UP000002008"/>
    </source>
</evidence>
<keyword evidence="2" id="KW-1185">Reference proteome</keyword>
<dbReference type="InParanoid" id="A9WCC7"/>
<dbReference type="Proteomes" id="UP000002008">
    <property type="component" value="Chromosome"/>
</dbReference>